<dbReference type="PANTHER" id="PTHR31270:SF1">
    <property type="entry name" value="GLUTAMINYL-PEPTIDE CYCLOTRANSFERASE"/>
    <property type="match status" value="1"/>
</dbReference>
<keyword evidence="1" id="KW-0812">Transmembrane</keyword>
<dbReference type="Proteomes" id="UP000604046">
    <property type="component" value="Unassembled WGS sequence"/>
</dbReference>
<dbReference type="AlphaFoldDB" id="A0A812T258"/>
<organism evidence="2 3">
    <name type="scientific">Symbiodinium natans</name>
    <dbReference type="NCBI Taxonomy" id="878477"/>
    <lineage>
        <taxon>Eukaryota</taxon>
        <taxon>Sar</taxon>
        <taxon>Alveolata</taxon>
        <taxon>Dinophyceae</taxon>
        <taxon>Suessiales</taxon>
        <taxon>Symbiodiniaceae</taxon>
        <taxon>Symbiodinium</taxon>
    </lineage>
</organism>
<name>A0A812T258_9DINO</name>
<proteinExistence type="predicted"/>
<evidence type="ECO:0000313" key="2">
    <source>
        <dbReference type="EMBL" id="CAE7510369.1"/>
    </source>
</evidence>
<dbReference type="GO" id="GO:0016603">
    <property type="term" value="F:glutaminyl-peptide cyclotransferase activity"/>
    <property type="evidence" value="ECO:0007669"/>
    <property type="project" value="InterPro"/>
</dbReference>
<evidence type="ECO:0000256" key="1">
    <source>
        <dbReference type="SAM" id="Phobius"/>
    </source>
</evidence>
<comment type="caution">
    <text evidence="2">The sequence shown here is derived from an EMBL/GenBank/DDBJ whole genome shotgun (WGS) entry which is preliminary data.</text>
</comment>
<feature type="transmembrane region" description="Helical" evidence="1">
    <location>
        <begin position="334"/>
        <end position="356"/>
    </location>
</feature>
<keyword evidence="3" id="KW-1185">Reference proteome</keyword>
<dbReference type="OrthoDB" id="409395at2759"/>
<reference evidence="2" key="1">
    <citation type="submission" date="2021-02" db="EMBL/GenBank/DDBJ databases">
        <authorList>
            <person name="Dougan E. K."/>
            <person name="Rhodes N."/>
            <person name="Thang M."/>
            <person name="Chan C."/>
        </authorList>
    </citation>
    <scope>NUCLEOTIDE SEQUENCE</scope>
</reference>
<gene>
    <name evidence="2" type="primary">QCT</name>
    <name evidence="2" type="ORF">SNAT2548_LOCUS28581</name>
</gene>
<dbReference type="EMBL" id="CAJNDS010002523">
    <property type="protein sequence ID" value="CAE7510369.1"/>
    <property type="molecule type" value="Genomic_DNA"/>
</dbReference>
<evidence type="ECO:0000313" key="3">
    <source>
        <dbReference type="Proteomes" id="UP000604046"/>
    </source>
</evidence>
<dbReference type="SUPFAM" id="SSF63825">
    <property type="entry name" value="YWTD domain"/>
    <property type="match status" value="1"/>
</dbReference>
<accession>A0A812T258</accession>
<protein>
    <submittedName>
        <fullName evidence="2">QCT protein</fullName>
    </submittedName>
</protein>
<dbReference type="InterPro" id="IPR007788">
    <property type="entry name" value="QCT"/>
</dbReference>
<dbReference type="PANTHER" id="PTHR31270">
    <property type="entry name" value="GLUTAMINYL-PEPTIDE CYCLOTRANSFERASE"/>
    <property type="match status" value="1"/>
</dbReference>
<keyword evidence="1" id="KW-1133">Transmembrane helix</keyword>
<sequence length="375" mass="41235">MAIPPCLAVSPSQARFPHRTDCFTEGLVLNGSEVLESCGLTGKSVLRRYDLSSGQTKKEVHLDAKYFGEGTVELGSSLFVLTYKHKEMLEYDRETLKVKRVHPFPYGEGWGLTTDGCDLLATTGSPYLYRLRRAADGEFTLVNKVLVKRDGRSLRMLNEIEYVTPKLWVNEWITNRIWRVDPISGVCETYIDIGQLHSWRGQATPNGIAYSPAFGKEILLVTGKLWPQIFSLRMTAANLCGDQPLDLHCAQAPPSACYEPAPTAMASTAAAVVSTTAKIAETPAFTTPALSTRMTPTVQPEKTSTSKTGFFSFFSATPAPMTAMPKLPSGFSTALSLLGALMFVSAFASGLLLRYMRRRQRDTLHRQVESESDGG</sequence>
<keyword evidence="1" id="KW-0472">Membrane</keyword>
<dbReference type="Pfam" id="PF05096">
    <property type="entry name" value="Glu_cyclase_2"/>
    <property type="match status" value="1"/>
</dbReference>